<feature type="domain" description="DUF7745" evidence="3">
    <location>
        <begin position="3"/>
        <end position="69"/>
    </location>
</feature>
<protein>
    <submittedName>
        <fullName evidence="4">Myosin heavy chain-like</fullName>
    </submittedName>
</protein>
<evidence type="ECO:0000256" key="1">
    <source>
        <dbReference type="SAM" id="Coils"/>
    </source>
</evidence>
<accession>A0A5B6W906</accession>
<evidence type="ECO:0000259" key="3">
    <source>
        <dbReference type="Pfam" id="PF24924"/>
    </source>
</evidence>
<dbReference type="PANTHER" id="PTHR48200">
    <property type="entry name" value="PROTEIN, PUTATIVE-RELATED"/>
    <property type="match status" value="1"/>
</dbReference>
<evidence type="ECO:0000313" key="5">
    <source>
        <dbReference type="Proteomes" id="UP000325315"/>
    </source>
</evidence>
<evidence type="ECO:0000313" key="4">
    <source>
        <dbReference type="EMBL" id="KAA3477618.1"/>
    </source>
</evidence>
<feature type="coiled-coil region" evidence="1">
    <location>
        <begin position="105"/>
        <end position="167"/>
    </location>
</feature>
<reference evidence="5" key="1">
    <citation type="journal article" date="2019" name="Plant Biotechnol. J.">
        <title>Genome sequencing of the Australian wild diploid species Gossypium australe highlights disease resistance and delayed gland morphogenesis.</title>
        <authorList>
            <person name="Cai Y."/>
            <person name="Cai X."/>
            <person name="Wang Q."/>
            <person name="Wang P."/>
            <person name="Zhang Y."/>
            <person name="Cai C."/>
            <person name="Xu Y."/>
            <person name="Wang K."/>
            <person name="Zhou Z."/>
            <person name="Wang C."/>
            <person name="Geng S."/>
            <person name="Li B."/>
            <person name="Dong Q."/>
            <person name="Hou Y."/>
            <person name="Wang H."/>
            <person name="Ai P."/>
            <person name="Liu Z."/>
            <person name="Yi F."/>
            <person name="Sun M."/>
            <person name="An G."/>
            <person name="Cheng J."/>
            <person name="Zhang Y."/>
            <person name="Shi Q."/>
            <person name="Xie Y."/>
            <person name="Shi X."/>
            <person name="Chang Y."/>
            <person name="Huang F."/>
            <person name="Chen Y."/>
            <person name="Hong S."/>
            <person name="Mi L."/>
            <person name="Sun Q."/>
            <person name="Zhang L."/>
            <person name="Zhou B."/>
            <person name="Peng R."/>
            <person name="Zhang X."/>
            <person name="Liu F."/>
        </authorList>
    </citation>
    <scope>NUCLEOTIDE SEQUENCE [LARGE SCALE GENOMIC DNA]</scope>
    <source>
        <strain evidence="5">cv. PA1801</strain>
    </source>
</reference>
<gene>
    <name evidence="4" type="ORF">EPI10_011496</name>
</gene>
<keyword evidence="1" id="KW-0175">Coiled coil</keyword>
<dbReference type="Pfam" id="PF03732">
    <property type="entry name" value="Retrotrans_gag"/>
    <property type="match status" value="1"/>
</dbReference>
<dbReference type="InterPro" id="IPR005162">
    <property type="entry name" value="Retrotrans_gag_dom"/>
</dbReference>
<dbReference type="Proteomes" id="UP000325315">
    <property type="component" value="Unassembled WGS sequence"/>
</dbReference>
<feature type="domain" description="Retrotransposon gag" evidence="2">
    <location>
        <begin position="290"/>
        <end position="349"/>
    </location>
</feature>
<proteinExistence type="predicted"/>
<dbReference type="InterPro" id="IPR056647">
    <property type="entry name" value="DUF7745"/>
</dbReference>
<organism evidence="4 5">
    <name type="scientific">Gossypium australe</name>
    <dbReference type="NCBI Taxonomy" id="47621"/>
    <lineage>
        <taxon>Eukaryota</taxon>
        <taxon>Viridiplantae</taxon>
        <taxon>Streptophyta</taxon>
        <taxon>Embryophyta</taxon>
        <taxon>Tracheophyta</taxon>
        <taxon>Spermatophyta</taxon>
        <taxon>Magnoliopsida</taxon>
        <taxon>eudicotyledons</taxon>
        <taxon>Gunneridae</taxon>
        <taxon>Pentapetalae</taxon>
        <taxon>rosids</taxon>
        <taxon>malvids</taxon>
        <taxon>Malvales</taxon>
        <taxon>Malvaceae</taxon>
        <taxon>Malvoideae</taxon>
        <taxon>Gossypium</taxon>
    </lineage>
</organism>
<evidence type="ECO:0000259" key="2">
    <source>
        <dbReference type="Pfam" id="PF03732"/>
    </source>
</evidence>
<dbReference type="EMBL" id="SMMG02000004">
    <property type="protein sequence ID" value="KAA3477618.1"/>
    <property type="molecule type" value="Genomic_DNA"/>
</dbReference>
<dbReference type="AlphaFoldDB" id="A0A5B6W906"/>
<dbReference type="Pfam" id="PF24924">
    <property type="entry name" value="DUF7745"/>
    <property type="match status" value="1"/>
</dbReference>
<sequence length="350" mass="41041">MATLQNLQDEDIEWRAPWMILDEILYRCGDFNWVPLLGIWGAVGYAPLLMLRQYRSRQFIPATQGLAQCEFLYKVNDNIPMPNQEVIRPLKEHLQVIPSVLEIIRQDFEKRNLELGKKIEQLEEEKMQLGLDVGVQKLEANKLRKGKNKAEEDLDGLKMNYKKLHLSMRTARLGKTSEQWSNEQWKEQLHHSQVQADMLSLKYESELDRGQELARLLRKVKALSIRAKLYIIDAKDLSLVPDLVLPPKFKTPEFEKYNRTSCPKAHITVFYRRMTGYANNDQLLIHCFQDSLIGSAVKWYNQLSHAKVNSWKDLAQAFMKQYSHVTDMTPERITLQNMEKKQNESFKQYA</sequence>
<dbReference type="PANTHER" id="PTHR48200:SF1">
    <property type="entry name" value="AMINOTRANSFERASE-LIKE PLANT MOBILE DOMAIN-CONTAINING PROTEIN"/>
    <property type="match status" value="1"/>
</dbReference>
<keyword evidence="5" id="KW-1185">Reference proteome</keyword>
<dbReference type="OrthoDB" id="1711294at2759"/>
<comment type="caution">
    <text evidence="4">The sequence shown here is derived from an EMBL/GenBank/DDBJ whole genome shotgun (WGS) entry which is preliminary data.</text>
</comment>
<name>A0A5B6W906_9ROSI</name>